<feature type="domain" description="Helix-turn-helix" evidence="1">
    <location>
        <begin position="33"/>
        <end position="78"/>
    </location>
</feature>
<dbReference type="InterPro" id="IPR041657">
    <property type="entry name" value="HTH_17"/>
</dbReference>
<evidence type="ECO:0000313" key="2">
    <source>
        <dbReference type="EMBL" id="KPG14505.1"/>
    </source>
</evidence>
<dbReference type="RefSeq" id="WP_054416701.1">
    <property type="nucleotide sequence ID" value="NZ_CP011530.1"/>
</dbReference>
<dbReference type="Pfam" id="PF12728">
    <property type="entry name" value="HTH_17"/>
    <property type="match status" value="1"/>
</dbReference>
<protein>
    <recommendedName>
        <fullName evidence="1">Helix-turn-helix domain-containing protein</fullName>
    </recommendedName>
</protein>
<dbReference type="Proteomes" id="UP000037843">
    <property type="component" value="Unassembled WGS sequence"/>
</dbReference>
<sequence>MALTSADKSAIRDMIEAALQGAQVYDPFIPRIEAAKYLGVSEREFDELRARDEIATEQHGSRKVIVRLSELNRYAQERCRSA</sequence>
<dbReference type="AlphaFoldDB" id="A0A7V8LR80"/>
<accession>A0A7V8LR80</accession>
<evidence type="ECO:0000259" key="1">
    <source>
        <dbReference type="Pfam" id="PF12728"/>
    </source>
</evidence>
<organism evidence="2 3">
    <name type="scientific">Mycobacteroides immunogenum</name>
    <dbReference type="NCBI Taxonomy" id="83262"/>
    <lineage>
        <taxon>Bacteria</taxon>
        <taxon>Bacillati</taxon>
        <taxon>Actinomycetota</taxon>
        <taxon>Actinomycetes</taxon>
        <taxon>Mycobacteriales</taxon>
        <taxon>Mycobacteriaceae</taxon>
        <taxon>Mycobacteroides</taxon>
    </lineage>
</organism>
<proteinExistence type="predicted"/>
<name>A0A7V8LR80_9MYCO</name>
<evidence type="ECO:0000313" key="3">
    <source>
        <dbReference type="Proteomes" id="UP000037843"/>
    </source>
</evidence>
<gene>
    <name evidence="2" type="ORF">AN908_08290</name>
</gene>
<dbReference type="EMBL" id="LJFO01000003">
    <property type="protein sequence ID" value="KPG14505.1"/>
    <property type="molecule type" value="Genomic_DNA"/>
</dbReference>
<dbReference type="GeneID" id="45764096"/>
<reference evidence="2 3" key="1">
    <citation type="submission" date="2015-09" db="EMBL/GenBank/DDBJ databases">
        <title>Genome Sequences of Mycobacterium immunogenum Isolates, Recuperated from a Chloraminated Drinking Water Distribution System Simulator Subjected to Episodes of Nitrification.</title>
        <authorList>
            <person name="Gomez-Alvarez V."/>
            <person name="Revetta R.P."/>
        </authorList>
    </citation>
    <scope>NUCLEOTIDE SEQUENCE [LARGE SCALE GENOMIC DNA]</scope>
    <source>
        <strain evidence="2 3">H008</strain>
    </source>
</reference>
<comment type="caution">
    <text evidence="2">The sequence shown here is derived from an EMBL/GenBank/DDBJ whole genome shotgun (WGS) entry which is preliminary data.</text>
</comment>